<accession>A0ABR2QCQ4</accession>
<comment type="caution">
    <text evidence="1">The sequence shown here is derived from an EMBL/GenBank/DDBJ whole genome shotgun (WGS) entry which is preliminary data.</text>
</comment>
<dbReference type="Proteomes" id="UP001396334">
    <property type="component" value="Unassembled WGS sequence"/>
</dbReference>
<gene>
    <name evidence="1" type="ORF">V6N11_083852</name>
</gene>
<proteinExistence type="predicted"/>
<evidence type="ECO:0000313" key="2">
    <source>
        <dbReference type="Proteomes" id="UP001396334"/>
    </source>
</evidence>
<evidence type="ECO:0000313" key="1">
    <source>
        <dbReference type="EMBL" id="KAK8998463.1"/>
    </source>
</evidence>
<organism evidence="1 2">
    <name type="scientific">Hibiscus sabdariffa</name>
    <name type="common">roselle</name>
    <dbReference type="NCBI Taxonomy" id="183260"/>
    <lineage>
        <taxon>Eukaryota</taxon>
        <taxon>Viridiplantae</taxon>
        <taxon>Streptophyta</taxon>
        <taxon>Embryophyta</taxon>
        <taxon>Tracheophyta</taxon>
        <taxon>Spermatophyta</taxon>
        <taxon>Magnoliopsida</taxon>
        <taxon>eudicotyledons</taxon>
        <taxon>Gunneridae</taxon>
        <taxon>Pentapetalae</taxon>
        <taxon>rosids</taxon>
        <taxon>malvids</taxon>
        <taxon>Malvales</taxon>
        <taxon>Malvaceae</taxon>
        <taxon>Malvoideae</taxon>
        <taxon>Hibiscus</taxon>
    </lineage>
</organism>
<reference evidence="1 2" key="1">
    <citation type="journal article" date="2024" name="G3 (Bethesda)">
        <title>Genome assembly of Hibiscus sabdariffa L. provides insights into metabolisms of medicinal natural products.</title>
        <authorList>
            <person name="Kim T."/>
        </authorList>
    </citation>
    <scope>NUCLEOTIDE SEQUENCE [LARGE SCALE GENOMIC DNA]</scope>
    <source>
        <strain evidence="1">TK-2024</strain>
        <tissue evidence="1">Old leaves</tissue>
    </source>
</reference>
<keyword evidence="2" id="KW-1185">Reference proteome</keyword>
<dbReference type="EMBL" id="JBBPBN010000041">
    <property type="protein sequence ID" value="KAK8998463.1"/>
    <property type="molecule type" value="Genomic_DNA"/>
</dbReference>
<sequence>MKHRRSTSEFSLAKGDGWLKDFEGWRTEANNDGNQGTFGAFIAGLYAHFKWWSYFVHGSMLWWRSSPVSVESLGAYHDFILLADLIIWFHMRFLSLSICNDWKVGEEDVGAFSSVEKDWVGSFYPLILRLWFQQLFVLEEILALSLWGFCLTGWEW</sequence>
<protein>
    <submittedName>
        <fullName evidence="1">Uncharacterized protein</fullName>
    </submittedName>
</protein>
<name>A0ABR2QCQ4_9ROSI</name>